<keyword evidence="3" id="KW-0812">Transmembrane</keyword>
<dbReference type="EMBL" id="CP074694">
    <property type="protein sequence ID" value="QVL34369.1"/>
    <property type="molecule type" value="Genomic_DNA"/>
</dbReference>
<reference evidence="4" key="1">
    <citation type="submission" date="2021-05" db="EMBL/GenBank/DDBJ databases">
        <title>Complete genome sequence of the cellulolytic planctomycete Telmatocola sphagniphila SP2T and characterization of the first cellulase from planctomycetes.</title>
        <authorList>
            <person name="Rakitin A.L."/>
            <person name="Beletsky A.V."/>
            <person name="Naumoff D.G."/>
            <person name="Kulichevskaya I.S."/>
            <person name="Mardanov A.V."/>
            <person name="Ravin N.V."/>
            <person name="Dedysh S.N."/>
        </authorList>
    </citation>
    <scope>NUCLEOTIDE SEQUENCE</scope>
    <source>
        <strain evidence="4">SP2T</strain>
    </source>
</reference>
<evidence type="ECO:0000256" key="1">
    <source>
        <dbReference type="SAM" id="Coils"/>
    </source>
</evidence>
<feature type="compositionally biased region" description="Gly residues" evidence="2">
    <location>
        <begin position="512"/>
        <end position="527"/>
    </location>
</feature>
<keyword evidence="1" id="KW-0175">Coiled coil</keyword>
<evidence type="ECO:0000313" key="4">
    <source>
        <dbReference type="EMBL" id="QVL34369.1"/>
    </source>
</evidence>
<accession>A0A8E6EV19</accession>
<evidence type="ECO:0008006" key="6">
    <source>
        <dbReference type="Google" id="ProtNLM"/>
    </source>
</evidence>
<sequence>MSRLITLDVDSSAIHVLLGASKGNAPPKVEKAATFPLSLPLGIGNAVETGKNLKEFLRVQGMAAPGVLVCVGRDRVILKDIKYPNVPVEEEANIVRFQVSKELTESSESYVIDYFPLDGLEPDGQKKALTVALKKDYVESVRIMCENAGLKLNGIVPRAFALGGLMQKTFASGAVVPPQSPQSHYAVLTRGERWGEMAIYKGSQVVFSRALTGPALNAETAFLGEVKRNLTVFASQSPGSVVEALYLPEADQSGTWGGRLRAGLTIPVHPFDPLAGLASDTNPQERGNFAGLVGVISLGSDKTGLPVNFISPRQPILRRDPNKRALGFGGIAVGLLVVGSLLIGYLKLQMKEKELVKLRGEKSEIKTRLDSIKRDREREKAVEDWRVKSVNWLDELYDLAARFPNIDNTQLTKLTLTPADTAQKNKVEKFAGKITMNIQTASSRDVENFKASMLSDSNYDVMQRKLPSPTSNTGGMRVLNQLYEIMAEVKHRLPKDYLEKLTVTPPTPSRSNGGGNFNGFGFGGGGN</sequence>
<dbReference type="SUPFAM" id="SSF53067">
    <property type="entry name" value="Actin-like ATPase domain"/>
    <property type="match status" value="1"/>
</dbReference>
<dbReference type="PANTHER" id="PTHR32432">
    <property type="entry name" value="CELL DIVISION PROTEIN FTSA-RELATED"/>
    <property type="match status" value="1"/>
</dbReference>
<protein>
    <recommendedName>
        <fullName evidence="6">Competence protein A</fullName>
    </recommendedName>
</protein>
<keyword evidence="3" id="KW-1133">Transmembrane helix</keyword>
<dbReference type="KEGG" id="tsph:KIH39_10815"/>
<keyword evidence="5" id="KW-1185">Reference proteome</keyword>
<dbReference type="InterPro" id="IPR043129">
    <property type="entry name" value="ATPase_NBD"/>
</dbReference>
<feature type="transmembrane region" description="Helical" evidence="3">
    <location>
        <begin position="325"/>
        <end position="346"/>
    </location>
</feature>
<evidence type="ECO:0000256" key="2">
    <source>
        <dbReference type="SAM" id="MobiDB-lite"/>
    </source>
</evidence>
<gene>
    <name evidence="4" type="ORF">KIH39_10815</name>
</gene>
<keyword evidence="3" id="KW-0472">Membrane</keyword>
<evidence type="ECO:0000256" key="3">
    <source>
        <dbReference type="SAM" id="Phobius"/>
    </source>
</evidence>
<evidence type="ECO:0000313" key="5">
    <source>
        <dbReference type="Proteomes" id="UP000676194"/>
    </source>
</evidence>
<name>A0A8E6EV19_9BACT</name>
<dbReference type="AlphaFoldDB" id="A0A8E6EV19"/>
<dbReference type="PANTHER" id="PTHR32432:SF3">
    <property type="entry name" value="ETHANOLAMINE UTILIZATION PROTEIN EUTJ"/>
    <property type="match status" value="1"/>
</dbReference>
<feature type="coiled-coil region" evidence="1">
    <location>
        <begin position="348"/>
        <end position="375"/>
    </location>
</feature>
<feature type="region of interest" description="Disordered" evidence="2">
    <location>
        <begin position="504"/>
        <end position="527"/>
    </location>
</feature>
<organism evidence="4 5">
    <name type="scientific">Telmatocola sphagniphila</name>
    <dbReference type="NCBI Taxonomy" id="1123043"/>
    <lineage>
        <taxon>Bacteria</taxon>
        <taxon>Pseudomonadati</taxon>
        <taxon>Planctomycetota</taxon>
        <taxon>Planctomycetia</taxon>
        <taxon>Gemmatales</taxon>
        <taxon>Gemmataceae</taxon>
    </lineage>
</organism>
<dbReference type="InterPro" id="IPR050696">
    <property type="entry name" value="FtsA/MreB"/>
</dbReference>
<dbReference type="Proteomes" id="UP000676194">
    <property type="component" value="Chromosome"/>
</dbReference>
<proteinExistence type="predicted"/>
<dbReference type="RefSeq" id="WP_213499339.1">
    <property type="nucleotide sequence ID" value="NZ_CP074694.1"/>
</dbReference>